<sequence>MGMDVEKADIDFNYTDPQPCATMACDIYKHLRASEMKKRPMSDFMERVQKDITASMRAILIDWLVEVAEEYKLVPDTLYLTVDYIDRYLSGNMMYRQQLQLLGVASLMIASRFVRAAQAVSEVPSMQLECLANYISELSLLEYKMLRYAPSMIAASSVFLAKYVLVPTKRPWDWTLQHYTLYQPPDLRECIKDLHCLCLNGHSSSLPAIPQKYSQHKCIKERVPESTKLMATKRKATSISSHCISAVDDDGLEYDTAVSPSVSDELWSSPDETVSTSYSFSSPLMGRMDDDDGSLSPLNSTDRKILGRICISEHVEKTLLFAGTNTDEEKVDIDCNYRDPRLCAEVSCDIYKHLRASEMNKRPTPHFMERIQLDINESMRAKLIDWLVEVAEEYELVTDTLYLTVNYIDRYLSGNMVRKKHLQLVGVASMMIASRFVRASLAANEVPSIELECLANYISELSLLDYSMLCYAPSIIAASSVFLAKYILVPTKKPWDSTLQHYTLYRPWDLRECVKDLHRLCLNSSSSSLPAIREKYSQDKHMRVAQKHCPPSIPAEFFNN</sequence>
<protein>
    <recommendedName>
        <fullName evidence="9">Cyclin N-terminal domain-containing protein</fullName>
    </recommendedName>
</protein>
<evidence type="ECO:0000256" key="1">
    <source>
        <dbReference type="ARBA" id="ARBA00006955"/>
    </source>
</evidence>
<dbReference type="InterPro" id="IPR039361">
    <property type="entry name" value="Cyclin"/>
</dbReference>
<feature type="domain" description="Cyclin-like" evidence="5">
    <location>
        <begin position="112"/>
        <end position="196"/>
    </location>
</feature>
<evidence type="ECO:0008006" key="9">
    <source>
        <dbReference type="Google" id="ProtNLM"/>
    </source>
</evidence>
<keyword evidence="3" id="KW-0195">Cyclin</keyword>
<evidence type="ECO:0000259" key="5">
    <source>
        <dbReference type="SMART" id="SM00385"/>
    </source>
</evidence>
<dbReference type="SUPFAM" id="SSF47954">
    <property type="entry name" value="Cyclin-like"/>
    <property type="match status" value="4"/>
</dbReference>
<comment type="similarity">
    <text evidence="1">Belongs to the cyclin family. Cyclin AB subfamily.</text>
</comment>
<dbReference type="PANTHER" id="PTHR10177">
    <property type="entry name" value="CYCLINS"/>
    <property type="match status" value="1"/>
</dbReference>
<dbReference type="AlphaFoldDB" id="A0AAN7JF89"/>
<feature type="domain" description="Cyclin C-terminal" evidence="6">
    <location>
        <begin position="431"/>
        <end position="550"/>
    </location>
</feature>
<evidence type="ECO:0000313" key="7">
    <source>
        <dbReference type="EMBL" id="KAK4741039.1"/>
    </source>
</evidence>
<dbReference type="SMART" id="SM01332">
    <property type="entry name" value="Cyclin_C"/>
    <property type="match status" value="2"/>
</dbReference>
<keyword evidence="2" id="KW-0132">Cell division</keyword>
<accession>A0AAN7JF89</accession>
<feature type="domain" description="Cyclin C-terminal" evidence="6">
    <location>
        <begin position="104"/>
        <end position="225"/>
    </location>
</feature>
<evidence type="ECO:0000256" key="2">
    <source>
        <dbReference type="ARBA" id="ARBA00022618"/>
    </source>
</evidence>
<dbReference type="EMBL" id="JAXIOK010000024">
    <property type="protein sequence ID" value="KAK4741039.1"/>
    <property type="molecule type" value="Genomic_DNA"/>
</dbReference>
<dbReference type="GO" id="GO:0051301">
    <property type="term" value="P:cell division"/>
    <property type="evidence" value="ECO:0007669"/>
    <property type="project" value="UniProtKB-KW"/>
</dbReference>
<dbReference type="Proteomes" id="UP001345219">
    <property type="component" value="Chromosome 19"/>
</dbReference>
<dbReference type="PROSITE" id="PS00292">
    <property type="entry name" value="CYCLINS"/>
    <property type="match status" value="2"/>
</dbReference>
<reference evidence="7 8" key="1">
    <citation type="journal article" date="2023" name="Hortic Res">
        <title>Pangenome of water caltrop reveals structural variations and asymmetric subgenome divergence after allopolyploidization.</title>
        <authorList>
            <person name="Zhang X."/>
            <person name="Chen Y."/>
            <person name="Wang L."/>
            <person name="Yuan Y."/>
            <person name="Fang M."/>
            <person name="Shi L."/>
            <person name="Lu R."/>
            <person name="Comes H.P."/>
            <person name="Ma Y."/>
            <person name="Chen Y."/>
            <person name="Huang G."/>
            <person name="Zhou Y."/>
            <person name="Zheng Z."/>
            <person name="Qiu Y."/>
        </authorList>
    </citation>
    <scope>NUCLEOTIDE SEQUENCE [LARGE SCALE GENOMIC DNA]</scope>
    <source>
        <tissue evidence="7">Roots</tissue>
    </source>
</reference>
<dbReference type="InterPro" id="IPR013763">
    <property type="entry name" value="Cyclin-like_dom"/>
</dbReference>
<dbReference type="InterPro" id="IPR004367">
    <property type="entry name" value="Cyclin_C-dom"/>
</dbReference>
<dbReference type="Pfam" id="PF02984">
    <property type="entry name" value="Cyclin_C"/>
    <property type="match status" value="2"/>
</dbReference>
<organism evidence="7 8">
    <name type="scientific">Trapa incisa</name>
    <dbReference type="NCBI Taxonomy" id="236973"/>
    <lineage>
        <taxon>Eukaryota</taxon>
        <taxon>Viridiplantae</taxon>
        <taxon>Streptophyta</taxon>
        <taxon>Embryophyta</taxon>
        <taxon>Tracheophyta</taxon>
        <taxon>Spermatophyta</taxon>
        <taxon>Magnoliopsida</taxon>
        <taxon>eudicotyledons</taxon>
        <taxon>Gunneridae</taxon>
        <taxon>Pentapetalae</taxon>
        <taxon>rosids</taxon>
        <taxon>malvids</taxon>
        <taxon>Myrtales</taxon>
        <taxon>Lythraceae</taxon>
        <taxon>Trapa</taxon>
    </lineage>
</organism>
<dbReference type="SMART" id="SM00385">
    <property type="entry name" value="CYCLIN"/>
    <property type="match status" value="3"/>
</dbReference>
<dbReference type="CDD" id="cd20506">
    <property type="entry name" value="CYCLIN_AtCycA-like_rpt2"/>
    <property type="match status" value="1"/>
</dbReference>
<evidence type="ECO:0000259" key="6">
    <source>
        <dbReference type="SMART" id="SM01332"/>
    </source>
</evidence>
<dbReference type="InterPro" id="IPR048258">
    <property type="entry name" value="Cyclins_cyclin-box"/>
</dbReference>
<dbReference type="InterPro" id="IPR036915">
    <property type="entry name" value="Cyclin-like_sf"/>
</dbReference>
<dbReference type="FunFam" id="1.10.472.10:FF:000013">
    <property type="entry name" value="Cyclin A1"/>
    <property type="match status" value="2"/>
</dbReference>
<keyword evidence="8" id="KW-1185">Reference proteome</keyword>
<dbReference type="Gene3D" id="1.10.472.10">
    <property type="entry name" value="Cyclin-like"/>
    <property type="match status" value="2"/>
</dbReference>
<feature type="domain" description="Cyclin-like" evidence="5">
    <location>
        <begin position="385"/>
        <end position="435"/>
    </location>
</feature>
<evidence type="ECO:0000256" key="3">
    <source>
        <dbReference type="ARBA" id="ARBA00023127"/>
    </source>
</evidence>
<comment type="caution">
    <text evidence="7">The sequence shown here is derived from an EMBL/GenBank/DDBJ whole genome shotgun (WGS) entry which is preliminary data.</text>
</comment>
<evidence type="ECO:0000313" key="8">
    <source>
        <dbReference type="Proteomes" id="UP001345219"/>
    </source>
</evidence>
<proteinExistence type="inferred from homology"/>
<feature type="domain" description="Cyclin-like" evidence="5">
    <location>
        <begin position="436"/>
        <end position="519"/>
    </location>
</feature>
<name>A0AAN7JF89_9MYRT</name>
<gene>
    <name evidence="7" type="ORF">SAY87_024627</name>
</gene>
<keyword evidence="4" id="KW-0131">Cell cycle</keyword>
<evidence type="ECO:0000256" key="4">
    <source>
        <dbReference type="ARBA" id="ARBA00023306"/>
    </source>
</evidence>